<dbReference type="EMBL" id="CAMGYJ010000007">
    <property type="protein sequence ID" value="CAI0453169.1"/>
    <property type="molecule type" value="Genomic_DNA"/>
</dbReference>
<sequence length="25" mass="2737">MLPLLMASLLHQARRAARSPGNVHP</sequence>
<accession>A0AAV0N445</accession>
<evidence type="ECO:0000313" key="2">
    <source>
        <dbReference type="Proteomes" id="UP001154282"/>
    </source>
</evidence>
<organism evidence="1 2">
    <name type="scientific">Linum tenue</name>
    <dbReference type="NCBI Taxonomy" id="586396"/>
    <lineage>
        <taxon>Eukaryota</taxon>
        <taxon>Viridiplantae</taxon>
        <taxon>Streptophyta</taxon>
        <taxon>Embryophyta</taxon>
        <taxon>Tracheophyta</taxon>
        <taxon>Spermatophyta</taxon>
        <taxon>Magnoliopsida</taxon>
        <taxon>eudicotyledons</taxon>
        <taxon>Gunneridae</taxon>
        <taxon>Pentapetalae</taxon>
        <taxon>rosids</taxon>
        <taxon>fabids</taxon>
        <taxon>Malpighiales</taxon>
        <taxon>Linaceae</taxon>
        <taxon>Linum</taxon>
    </lineage>
</organism>
<evidence type="ECO:0000313" key="1">
    <source>
        <dbReference type="EMBL" id="CAI0453169.1"/>
    </source>
</evidence>
<protein>
    <submittedName>
        <fullName evidence="1">Uncharacterized protein</fullName>
    </submittedName>
</protein>
<keyword evidence="2" id="KW-1185">Reference proteome</keyword>
<dbReference type="AlphaFoldDB" id="A0AAV0N445"/>
<dbReference type="Proteomes" id="UP001154282">
    <property type="component" value="Unassembled WGS sequence"/>
</dbReference>
<reference evidence="1" key="1">
    <citation type="submission" date="2022-08" db="EMBL/GenBank/DDBJ databases">
        <authorList>
            <person name="Gutierrez-Valencia J."/>
        </authorList>
    </citation>
    <scope>NUCLEOTIDE SEQUENCE</scope>
</reference>
<gene>
    <name evidence="1" type="ORF">LITE_LOCUS31495</name>
</gene>
<proteinExistence type="predicted"/>
<name>A0AAV0N445_9ROSI</name>
<comment type="caution">
    <text evidence="1">The sequence shown here is derived from an EMBL/GenBank/DDBJ whole genome shotgun (WGS) entry which is preliminary data.</text>
</comment>